<sequence>MIDHDMACRTCGYALTPIHRDGRVTYEHPVTPDTDHPTIAVPAHQRPNLFRRCHLCSIHQPWWEYHTDDAPIIVEAAGDTLTVAQRYSSRWHVCGACADLIETGDQPALTRRSLAVLGLSTDGLAAQILGGLHQAILLARAPGRTLITTGIWPATTVRPPALPRIRDRLTALLRGPVGLPHPLADHRARRHIADGLDQGQFTWIDGEFTDLVEQVAEQLPDTPVTTRIVPTGVSLLTWAHPIGPHHLDAASWTRHHDGWRIVAYRTINADLPAPTLTALRHEVGWLIPVHVRDIPHGHTITAQDPLAPLAATWLIIAQQLTRDDTVAPEAGLRRSYHRARRHTPDIRIVRIKPAARRIAATGGTGGRAQPTHRYWVSGHTRHQAYGPGRTLRRDIPIDPYLKGPDGAPIKASTTVRILGDHH</sequence>
<evidence type="ECO:0000313" key="2">
    <source>
        <dbReference type="Proteomes" id="UP001595867"/>
    </source>
</evidence>
<proteinExistence type="predicted"/>
<dbReference type="Proteomes" id="UP001595867">
    <property type="component" value="Unassembled WGS sequence"/>
</dbReference>
<gene>
    <name evidence="1" type="ORF">ACFO0C_43935</name>
</gene>
<accession>A0ABV8J5Y1</accession>
<name>A0ABV8J5Y1_9ACTN</name>
<organism evidence="1 2">
    <name type="scientific">Actinoplanes subglobosus</name>
    <dbReference type="NCBI Taxonomy" id="1547892"/>
    <lineage>
        <taxon>Bacteria</taxon>
        <taxon>Bacillati</taxon>
        <taxon>Actinomycetota</taxon>
        <taxon>Actinomycetes</taxon>
        <taxon>Micromonosporales</taxon>
        <taxon>Micromonosporaceae</taxon>
        <taxon>Actinoplanes</taxon>
    </lineage>
</organism>
<evidence type="ECO:0000313" key="1">
    <source>
        <dbReference type="EMBL" id="MFC4071927.1"/>
    </source>
</evidence>
<dbReference type="EMBL" id="JBHSBL010000029">
    <property type="protein sequence ID" value="MFC4071927.1"/>
    <property type="molecule type" value="Genomic_DNA"/>
</dbReference>
<reference evidence="2" key="1">
    <citation type="journal article" date="2019" name="Int. J. Syst. Evol. Microbiol.">
        <title>The Global Catalogue of Microorganisms (GCM) 10K type strain sequencing project: providing services to taxonomists for standard genome sequencing and annotation.</title>
        <authorList>
            <consortium name="The Broad Institute Genomics Platform"/>
            <consortium name="The Broad Institute Genome Sequencing Center for Infectious Disease"/>
            <person name="Wu L."/>
            <person name="Ma J."/>
        </authorList>
    </citation>
    <scope>NUCLEOTIDE SEQUENCE [LARGE SCALE GENOMIC DNA]</scope>
    <source>
        <strain evidence="2">TBRC 5832</strain>
    </source>
</reference>
<comment type="caution">
    <text evidence="1">The sequence shown here is derived from an EMBL/GenBank/DDBJ whole genome shotgun (WGS) entry which is preliminary data.</text>
</comment>
<keyword evidence="2" id="KW-1185">Reference proteome</keyword>
<dbReference type="RefSeq" id="WP_378072798.1">
    <property type="nucleotide sequence ID" value="NZ_JBHSBL010000029.1"/>
</dbReference>
<protein>
    <submittedName>
        <fullName evidence="1">Uncharacterized protein</fullName>
    </submittedName>
</protein>